<proteinExistence type="predicted"/>
<evidence type="ECO:0000259" key="2">
    <source>
        <dbReference type="Pfam" id="PF00326"/>
    </source>
</evidence>
<sequence>MEYSELVKSLEEVVNIPVYAVLGSLKQNVVFLSTLQGESNISVISKEVIRLTNKPVAIPALPKKELDFLVYAFDTQKGKEIHSLNVVTLKGEEYEAVSPQMRVISLAYDQKRIAFVGSSLQETALYVVEHGKLSKLATLPPFSFVSDIQGDLILGSGWLKGNPKSHELFIANLSGELKVFTPKQGSNNYAVSLSGEYAHFVSDCENLGESYWVYALDTKSMNYQRVEFSQKDVYQYNPVEISGFESEQRLLVAKKEGESKIFVDGRALDTPKGVISGATKIGDKVYFSLSSLTTPSKIYSHDGQKLEVVLENKNVELGSTYYTKIKSDIDVPTWVIQPKVEKNPRVAVVYVHGGPWGEVDNRWNLLIAPLLLLGYHVVAPNFRGSTGYGSRFTFMDVGDAGGGDLRDILAAREYASKIANVVGIMGYSYGGYMTLLALGKEPEKWSFGIAGAAVTDWLEMYSLSDSSFKGFIEVLFSGKNEELMRERSPISYAQNVRAPLCIIHSQNDTRTPLAPVLKYVQKLQQHEKSFELHVIPNLGHAIYTMRDAVDIILPALLFLKKLYG</sequence>
<reference evidence="4 5" key="1">
    <citation type="submission" date="2017-04" db="EMBL/GenBank/DDBJ databases">
        <title>Novel microbial lineages endemic to geothermal iron-oxide mats fill important gaps in the evolutionary history of Archaea.</title>
        <authorList>
            <person name="Jay Z.J."/>
            <person name="Beam J.P."/>
            <person name="Dlakic M."/>
            <person name="Rusch D.B."/>
            <person name="Kozubal M.A."/>
            <person name="Inskeep W.P."/>
        </authorList>
    </citation>
    <scope>NUCLEOTIDE SEQUENCE [LARGE SCALE GENOMIC DNA]</scope>
    <source>
        <strain evidence="4">BE_D</strain>
    </source>
</reference>
<organism evidence="4 5">
    <name type="scientific">Candidatus Marsarchaeota G1 archaeon BE_D</name>
    <dbReference type="NCBI Taxonomy" id="1978156"/>
    <lineage>
        <taxon>Archaea</taxon>
        <taxon>Candidatus Marsarchaeota</taxon>
        <taxon>Candidatus Marsarchaeota group 1</taxon>
    </lineage>
</organism>
<name>A0A2R6AF66_9ARCH</name>
<evidence type="ECO:0000256" key="1">
    <source>
        <dbReference type="ARBA" id="ARBA00022801"/>
    </source>
</evidence>
<protein>
    <submittedName>
        <fullName evidence="4">S9 family peptidase</fullName>
    </submittedName>
</protein>
<dbReference type="GO" id="GO:0006508">
    <property type="term" value="P:proteolysis"/>
    <property type="evidence" value="ECO:0007669"/>
    <property type="project" value="InterPro"/>
</dbReference>
<evidence type="ECO:0000313" key="5">
    <source>
        <dbReference type="Proteomes" id="UP000240569"/>
    </source>
</evidence>
<dbReference type="SUPFAM" id="SSF53474">
    <property type="entry name" value="alpha/beta-Hydrolases"/>
    <property type="match status" value="1"/>
</dbReference>
<dbReference type="InterPro" id="IPR029058">
    <property type="entry name" value="AB_hydrolase_fold"/>
</dbReference>
<dbReference type="PANTHER" id="PTHR42776:SF27">
    <property type="entry name" value="DIPEPTIDYL PEPTIDASE FAMILY MEMBER 6"/>
    <property type="match status" value="1"/>
</dbReference>
<dbReference type="Pfam" id="PF00326">
    <property type="entry name" value="Peptidase_S9"/>
    <property type="match status" value="1"/>
</dbReference>
<dbReference type="Pfam" id="PF22173">
    <property type="entry name" value="APH-like_N"/>
    <property type="match status" value="1"/>
</dbReference>
<dbReference type="PANTHER" id="PTHR42776">
    <property type="entry name" value="SERINE PEPTIDASE S9 FAMILY MEMBER"/>
    <property type="match status" value="1"/>
</dbReference>
<feature type="domain" description="Peptidase S9 prolyl oligopeptidase catalytic" evidence="2">
    <location>
        <begin position="372"/>
        <end position="562"/>
    </location>
</feature>
<dbReference type="Gene3D" id="3.40.50.1820">
    <property type="entry name" value="alpha/beta hydrolase"/>
    <property type="match status" value="1"/>
</dbReference>
<dbReference type="GO" id="GO:0004252">
    <property type="term" value="F:serine-type endopeptidase activity"/>
    <property type="evidence" value="ECO:0007669"/>
    <property type="project" value="TreeGrafter"/>
</dbReference>
<keyword evidence="1" id="KW-0378">Hydrolase</keyword>
<dbReference type="Gene3D" id="2.130.10.150">
    <property type="entry name" value="Peptidase/esterase 'gauge' domain"/>
    <property type="match status" value="1"/>
</dbReference>
<feature type="domain" description="Acylamino-acid-releasing enzyme-like N-terminal" evidence="3">
    <location>
        <begin position="30"/>
        <end position="299"/>
    </location>
</feature>
<dbReference type="InterPro" id="IPR054035">
    <property type="entry name" value="APH-like_N"/>
</dbReference>
<evidence type="ECO:0000259" key="3">
    <source>
        <dbReference type="Pfam" id="PF22173"/>
    </source>
</evidence>
<evidence type="ECO:0000313" key="4">
    <source>
        <dbReference type="EMBL" id="PSN84973.1"/>
    </source>
</evidence>
<dbReference type="EMBL" id="NEXD01000053">
    <property type="protein sequence ID" value="PSN84973.1"/>
    <property type="molecule type" value="Genomic_DNA"/>
</dbReference>
<comment type="caution">
    <text evidence="4">The sequence shown here is derived from an EMBL/GenBank/DDBJ whole genome shotgun (WGS) entry which is preliminary data.</text>
</comment>
<dbReference type="AlphaFoldDB" id="A0A2R6AF66"/>
<dbReference type="Proteomes" id="UP000240569">
    <property type="component" value="Unassembled WGS sequence"/>
</dbReference>
<dbReference type="InterPro" id="IPR001375">
    <property type="entry name" value="Peptidase_S9_cat"/>
</dbReference>
<accession>A0A2R6AF66</accession>
<gene>
    <name evidence="4" type="ORF">B9Q02_08120</name>
</gene>
<dbReference type="SUPFAM" id="SSF50993">
    <property type="entry name" value="Peptidase/esterase 'gauge' domain"/>
    <property type="match status" value="1"/>
</dbReference>